<dbReference type="SUPFAM" id="SSF102220">
    <property type="entry name" value="DNA polymerase III psi subunit"/>
    <property type="match status" value="1"/>
</dbReference>
<dbReference type="Pfam" id="PF03603">
    <property type="entry name" value="DNA_III_psi"/>
    <property type="match status" value="1"/>
</dbReference>
<keyword evidence="1" id="KW-0548">Nucleotidyltransferase</keyword>
<dbReference type="OrthoDB" id="5682636at2"/>
<keyword evidence="1" id="KW-0235">DNA replication</keyword>
<accession>A0A249DY50</accession>
<gene>
    <name evidence="2" type="ORF">BA171_05145</name>
</gene>
<reference evidence="2 3" key="2">
    <citation type="submission" date="2017-09" db="EMBL/GenBank/DDBJ databases">
        <title>The genome of whitefly Bemisia tabaci, a global crop pest, provides novel insights into virus transmission, host adaptation and insecticide resistance.</title>
        <authorList>
            <person name="Kaur N."/>
            <person name="Kliot A."/>
            <person name="Pinheiro P.V."/>
            <person name="Luan J."/>
            <person name="Zheng Y."/>
            <person name="Liu W."/>
            <person name="Sun H."/>
            <person name="Yang X."/>
            <person name="Xu Y."/>
            <person name="Luo Y."/>
            <person name="Kruse A."/>
            <person name="Fisher T.W."/>
            <person name="Nelson D.R."/>
            <person name="Elimelech M."/>
            <person name="MacCoss M."/>
            <person name="Johnson R."/>
            <person name="Cohen E."/>
            <person name="Hunter W.B."/>
            <person name="Brown J.K."/>
            <person name="Jander G."/>
            <person name="Cilia M."/>
            <person name="Douglas A.E."/>
            <person name="Ghanim M."/>
            <person name="Simmons A.M."/>
            <person name="Wintermantel W.M."/>
            <person name="Ling K.-S."/>
            <person name="Fei Z."/>
        </authorList>
    </citation>
    <scope>NUCLEOTIDE SEQUENCE [LARGE SCALE GENOMIC DNA]</scope>
    <source>
        <strain evidence="2 3">MEAM1</strain>
    </source>
</reference>
<proteinExistence type="predicted"/>
<organism evidence="2 3">
    <name type="scientific">Candidatus Hamiltonella defensa</name>
    <name type="common">Bemisia tabaci</name>
    <dbReference type="NCBI Taxonomy" id="672795"/>
    <lineage>
        <taxon>Bacteria</taxon>
        <taxon>Pseudomonadati</taxon>
        <taxon>Pseudomonadota</taxon>
        <taxon>Gammaproteobacteria</taxon>
        <taxon>Enterobacterales</taxon>
        <taxon>Enterobacteriaceae</taxon>
        <taxon>aphid secondary symbionts</taxon>
        <taxon>Candidatus Williamhamiltonella</taxon>
    </lineage>
</organism>
<dbReference type="AlphaFoldDB" id="A0A249DY50"/>
<keyword evidence="1" id="KW-0808">Transferase</keyword>
<dbReference type="InterPro" id="IPR004615">
    <property type="entry name" value="DNA_pol_III_psi"/>
</dbReference>
<dbReference type="Proteomes" id="UP000216438">
    <property type="component" value="Chromosome"/>
</dbReference>
<dbReference type="Gene3D" id="3.40.50.10220">
    <property type="entry name" value="DNA polymerase III, psi subunit"/>
    <property type="match status" value="1"/>
</dbReference>
<evidence type="ECO:0000256" key="1">
    <source>
        <dbReference type="PIRNR" id="PIRNR029225"/>
    </source>
</evidence>
<dbReference type="InterPro" id="IPR036654">
    <property type="entry name" value="DNA_pol_III_psi_sf"/>
</dbReference>
<name>A0A249DY50_9ENTR</name>
<protein>
    <recommendedName>
        <fullName evidence="1">DNA polymerase III subunit psi</fullName>
    </recommendedName>
</protein>
<dbReference type="EMBL" id="CP016303">
    <property type="protein sequence ID" value="ASX26458.1"/>
    <property type="molecule type" value="Genomic_DNA"/>
</dbReference>
<keyword evidence="1" id="KW-0239">DNA-directed DNA polymerase</keyword>
<comment type="function">
    <text evidence="1">Part of the beta sliding clamp loading complex, which hydrolyzes ATP to load the beta clamp onto primed DNA to form the DNA replication pre-initiation complex. DNA polymerase III is a complex, multichain enzyme responsible for most of the replicative synthesis in bacteria. This DNA polymerase also exhibits 3' to 5' exonuclease activity.</text>
</comment>
<sequence length="144" mass="17052">MSNRDRLLQQLGITQWVLKRPSVFQGEMFLQLTENIRFIIVGDPLPAYDDDLIKDVLQALRLELNQVYFLMPFQLKMFPKNTRCHSWRLGVRESLSLIGVQLYSPNWDDFYQNEKAKRALWKQICDHETDFYFNCSRSADGISN</sequence>
<dbReference type="GO" id="GO:0006260">
    <property type="term" value="P:DNA replication"/>
    <property type="evidence" value="ECO:0007669"/>
    <property type="project" value="UniProtKB-KW"/>
</dbReference>
<dbReference type="PIRSF" id="PIRSF029225">
    <property type="entry name" value="DNA_pol_III_psi"/>
    <property type="match status" value="1"/>
</dbReference>
<evidence type="ECO:0000313" key="3">
    <source>
        <dbReference type="Proteomes" id="UP000216438"/>
    </source>
</evidence>
<dbReference type="GO" id="GO:0008408">
    <property type="term" value="F:3'-5' exonuclease activity"/>
    <property type="evidence" value="ECO:0007669"/>
    <property type="project" value="InterPro"/>
</dbReference>
<reference evidence="3" key="1">
    <citation type="submission" date="2016-06" db="EMBL/GenBank/DDBJ databases">
        <authorList>
            <person name="Chen W."/>
            <person name="Hasegawa D.K."/>
        </authorList>
    </citation>
    <scope>NUCLEOTIDE SEQUENCE [LARGE SCALE GENOMIC DNA]</scope>
    <source>
        <strain evidence="3">MEAM1</strain>
    </source>
</reference>
<evidence type="ECO:0000313" key="2">
    <source>
        <dbReference type="EMBL" id="ASX26458.1"/>
    </source>
</evidence>
<dbReference type="GO" id="GO:0003887">
    <property type="term" value="F:DNA-directed DNA polymerase activity"/>
    <property type="evidence" value="ECO:0007669"/>
    <property type="project" value="UniProtKB-KW"/>
</dbReference>